<accession>A0ABV1VGC0</accession>
<dbReference type="Proteomes" id="UP001490330">
    <property type="component" value="Unassembled WGS sequence"/>
</dbReference>
<evidence type="ECO:0000313" key="7">
    <source>
        <dbReference type="Proteomes" id="UP001490330"/>
    </source>
</evidence>
<comment type="catalytic activity">
    <reaction evidence="4">
        <text>6-carboxyhexanoyl-[ACP] + L-alanine + H(+) = (8S)-8-amino-7-oxononanoate + holo-[ACP] + CO2</text>
        <dbReference type="Rhea" id="RHEA:42288"/>
        <dbReference type="Rhea" id="RHEA-COMP:9685"/>
        <dbReference type="Rhea" id="RHEA-COMP:9955"/>
        <dbReference type="ChEBI" id="CHEBI:15378"/>
        <dbReference type="ChEBI" id="CHEBI:16526"/>
        <dbReference type="ChEBI" id="CHEBI:57972"/>
        <dbReference type="ChEBI" id="CHEBI:64479"/>
        <dbReference type="ChEBI" id="CHEBI:78846"/>
        <dbReference type="ChEBI" id="CHEBI:149468"/>
        <dbReference type="EC" id="2.3.1.47"/>
    </reaction>
</comment>
<evidence type="ECO:0000256" key="3">
    <source>
        <dbReference type="ARBA" id="ARBA00022679"/>
    </source>
</evidence>
<evidence type="ECO:0000313" key="6">
    <source>
        <dbReference type="EMBL" id="MER6905101.1"/>
    </source>
</evidence>
<comment type="cofactor">
    <cofactor evidence="1">
        <name>pyridoxal 5'-phosphate</name>
        <dbReference type="ChEBI" id="CHEBI:597326"/>
    </cofactor>
</comment>
<dbReference type="PANTHER" id="PTHR13693:SF3">
    <property type="entry name" value="LD36009P"/>
    <property type="match status" value="1"/>
</dbReference>
<name>A0ABV1VGC0_9ACTN</name>
<evidence type="ECO:0000256" key="4">
    <source>
        <dbReference type="ARBA" id="ARBA00047715"/>
    </source>
</evidence>
<dbReference type="InterPro" id="IPR015422">
    <property type="entry name" value="PyrdxlP-dep_Trfase_small"/>
</dbReference>
<dbReference type="InterPro" id="IPR004839">
    <property type="entry name" value="Aminotransferase_I/II_large"/>
</dbReference>
<keyword evidence="3" id="KW-0808">Transferase</keyword>
<evidence type="ECO:0000256" key="2">
    <source>
        <dbReference type="ARBA" id="ARBA00013187"/>
    </source>
</evidence>
<dbReference type="EMBL" id="JBEPCV010000012">
    <property type="protein sequence ID" value="MER6905101.1"/>
    <property type="molecule type" value="Genomic_DNA"/>
</dbReference>
<gene>
    <name evidence="6" type="ORF">ABT322_15255</name>
</gene>
<keyword evidence="7" id="KW-1185">Reference proteome</keyword>
<dbReference type="SUPFAM" id="SSF53383">
    <property type="entry name" value="PLP-dependent transferases"/>
    <property type="match status" value="1"/>
</dbReference>
<dbReference type="InterPro" id="IPR015424">
    <property type="entry name" value="PyrdxlP-dep_Trfase"/>
</dbReference>
<keyword evidence="6" id="KW-0032">Aminotransferase</keyword>
<proteinExistence type="predicted"/>
<dbReference type="PANTHER" id="PTHR13693">
    <property type="entry name" value="CLASS II AMINOTRANSFERASE/8-AMINO-7-OXONONANOATE SYNTHASE"/>
    <property type="match status" value="1"/>
</dbReference>
<sequence>MDLLEKCRAYTRADEIRDAAIYPYFPSFQGPSEGGRAVLDGAEVCMLSSSDYRALGSDLQLLGAVQDAVALYGTSVAGPRLLSGNLDLHTELEADLADFFGYEAALVFAAGYLTNLGVVASLAGRGDEVYLDAEVHPSFVDGARLAQASGATVRYFSHTDPEDLARQMEAASTRSVLVATDGVFSSDGQLAPVGELVAVCEEYGVTLLVDETHGVGVFGEGRGAIRHLGMEGRVPLMTVAFSASLASQGGAVLADAETIDFLRHTCRPQMYSAGLSPADTAAAHAALREIRRRAGAEPDALAAAAHMRRALDALGYDVAGGGSPLVPVRFVDTTVMLSAHRLLVDHGVHTKVLPPDADGHHLVVACTDAHTPDLLEAVIGVFAALRDDLLAPYRQAA</sequence>
<dbReference type="GO" id="GO:0008483">
    <property type="term" value="F:transaminase activity"/>
    <property type="evidence" value="ECO:0007669"/>
    <property type="project" value="UniProtKB-KW"/>
</dbReference>
<evidence type="ECO:0000256" key="1">
    <source>
        <dbReference type="ARBA" id="ARBA00001933"/>
    </source>
</evidence>
<dbReference type="InterPro" id="IPR050087">
    <property type="entry name" value="AON_synthase_class-II"/>
</dbReference>
<protein>
    <recommendedName>
        <fullName evidence="2">8-amino-7-oxononanoate synthase</fullName>
        <ecNumber evidence="2">2.3.1.47</ecNumber>
    </recommendedName>
</protein>
<dbReference type="EC" id="2.3.1.47" evidence="2"/>
<dbReference type="Gene3D" id="3.40.640.10">
    <property type="entry name" value="Type I PLP-dependent aspartate aminotransferase-like (Major domain)"/>
    <property type="match status" value="1"/>
</dbReference>
<dbReference type="Pfam" id="PF00155">
    <property type="entry name" value="Aminotran_1_2"/>
    <property type="match status" value="1"/>
</dbReference>
<organism evidence="6 7">
    <name type="scientific">Streptomyces flaveolus</name>
    <dbReference type="NCBI Taxonomy" id="67297"/>
    <lineage>
        <taxon>Bacteria</taxon>
        <taxon>Bacillati</taxon>
        <taxon>Actinomycetota</taxon>
        <taxon>Actinomycetes</taxon>
        <taxon>Kitasatosporales</taxon>
        <taxon>Streptomycetaceae</taxon>
        <taxon>Streptomyces</taxon>
    </lineage>
</organism>
<comment type="caution">
    <text evidence="6">The sequence shown here is derived from an EMBL/GenBank/DDBJ whole genome shotgun (WGS) entry which is preliminary data.</text>
</comment>
<evidence type="ECO:0000259" key="5">
    <source>
        <dbReference type="Pfam" id="PF00155"/>
    </source>
</evidence>
<dbReference type="RefSeq" id="WP_350716811.1">
    <property type="nucleotide sequence ID" value="NZ_JBEPCO010000005.1"/>
</dbReference>
<dbReference type="InterPro" id="IPR015421">
    <property type="entry name" value="PyrdxlP-dep_Trfase_major"/>
</dbReference>
<dbReference type="Gene3D" id="3.90.1150.10">
    <property type="entry name" value="Aspartate Aminotransferase, domain 1"/>
    <property type="match status" value="1"/>
</dbReference>
<feature type="domain" description="Aminotransferase class I/classII large" evidence="5">
    <location>
        <begin position="44"/>
        <end position="349"/>
    </location>
</feature>
<reference evidence="6 7" key="1">
    <citation type="submission" date="2024-06" db="EMBL/GenBank/DDBJ databases">
        <title>The Natural Products Discovery Center: Release of the First 8490 Sequenced Strains for Exploring Actinobacteria Biosynthetic Diversity.</title>
        <authorList>
            <person name="Kalkreuter E."/>
            <person name="Kautsar S.A."/>
            <person name="Yang D."/>
            <person name="Bader C.D."/>
            <person name="Teijaro C.N."/>
            <person name="Fluegel L."/>
            <person name="Davis C.M."/>
            <person name="Simpson J.R."/>
            <person name="Lauterbach L."/>
            <person name="Steele A.D."/>
            <person name="Gui C."/>
            <person name="Meng S."/>
            <person name="Li G."/>
            <person name="Viehrig K."/>
            <person name="Ye F."/>
            <person name="Su P."/>
            <person name="Kiefer A.F."/>
            <person name="Nichols A."/>
            <person name="Cepeda A.J."/>
            <person name="Yan W."/>
            <person name="Fan B."/>
            <person name="Jiang Y."/>
            <person name="Adhikari A."/>
            <person name="Zheng C.-J."/>
            <person name="Schuster L."/>
            <person name="Cowan T.M."/>
            <person name="Smanski M.J."/>
            <person name="Chevrette M.G."/>
            <person name="De Carvalho L.P.S."/>
            <person name="Shen B."/>
        </authorList>
    </citation>
    <scope>NUCLEOTIDE SEQUENCE [LARGE SCALE GENOMIC DNA]</scope>
    <source>
        <strain evidence="6 7">NPDC000632</strain>
    </source>
</reference>